<evidence type="ECO:0000259" key="1">
    <source>
        <dbReference type="PROSITE" id="PS50097"/>
    </source>
</evidence>
<sequence length="86" mass="9434">MAEASAAVQVAFPEATSALLEALNQQRVEGQLCDLAIHVQGRVFRAHRAVLAACSPYFHDQPLPKTFWEKRVMLNAPDPFAEGGRS</sequence>
<accession>A0A8C6VC01</accession>
<dbReference type="OrthoDB" id="9046174at2759"/>
<dbReference type="GeneTree" id="ENSGT00940000160991"/>
<dbReference type="AlphaFoldDB" id="A0A8C6VC01"/>
<dbReference type="PROSITE" id="PS50097">
    <property type="entry name" value="BTB"/>
    <property type="match status" value="1"/>
</dbReference>
<keyword evidence="3" id="KW-1185">Reference proteome</keyword>
<evidence type="ECO:0000313" key="3">
    <source>
        <dbReference type="Proteomes" id="UP000694559"/>
    </source>
</evidence>
<organism evidence="2 3">
    <name type="scientific">Naja naja</name>
    <name type="common">Indian cobra</name>
    <dbReference type="NCBI Taxonomy" id="35670"/>
    <lineage>
        <taxon>Eukaryota</taxon>
        <taxon>Metazoa</taxon>
        <taxon>Chordata</taxon>
        <taxon>Craniata</taxon>
        <taxon>Vertebrata</taxon>
        <taxon>Euteleostomi</taxon>
        <taxon>Lepidosauria</taxon>
        <taxon>Squamata</taxon>
        <taxon>Bifurcata</taxon>
        <taxon>Unidentata</taxon>
        <taxon>Episquamata</taxon>
        <taxon>Toxicofera</taxon>
        <taxon>Serpentes</taxon>
        <taxon>Colubroidea</taxon>
        <taxon>Elapidae</taxon>
        <taxon>Elapinae</taxon>
        <taxon>Naja</taxon>
    </lineage>
</organism>
<proteinExistence type="predicted"/>
<feature type="domain" description="BTB" evidence="1">
    <location>
        <begin position="33"/>
        <end position="58"/>
    </location>
</feature>
<dbReference type="OMA" id="HMHILAC"/>
<reference evidence="2" key="1">
    <citation type="submission" date="2025-08" db="UniProtKB">
        <authorList>
            <consortium name="Ensembl"/>
        </authorList>
    </citation>
    <scope>IDENTIFICATION</scope>
</reference>
<protein>
    <recommendedName>
        <fullName evidence="1">BTB domain-containing protein</fullName>
    </recommendedName>
</protein>
<dbReference type="GO" id="GO:0000981">
    <property type="term" value="F:DNA-binding transcription factor activity, RNA polymerase II-specific"/>
    <property type="evidence" value="ECO:0007669"/>
    <property type="project" value="TreeGrafter"/>
</dbReference>
<dbReference type="Proteomes" id="UP000694559">
    <property type="component" value="Unplaced"/>
</dbReference>
<dbReference type="GO" id="GO:0000978">
    <property type="term" value="F:RNA polymerase II cis-regulatory region sequence-specific DNA binding"/>
    <property type="evidence" value="ECO:0007669"/>
    <property type="project" value="TreeGrafter"/>
</dbReference>
<dbReference type="PANTHER" id="PTHR46105:SF14">
    <property type="entry name" value="ZINC FINGER AND BTB DOMAIN-CONTAINING PROTEIN 22"/>
    <property type="match status" value="1"/>
</dbReference>
<reference evidence="2" key="2">
    <citation type="submission" date="2025-09" db="UniProtKB">
        <authorList>
            <consortium name="Ensembl"/>
        </authorList>
    </citation>
    <scope>IDENTIFICATION</scope>
</reference>
<dbReference type="PANTHER" id="PTHR46105">
    <property type="entry name" value="AGAP004733-PA"/>
    <property type="match status" value="1"/>
</dbReference>
<evidence type="ECO:0000313" key="2">
    <source>
        <dbReference type="Ensembl" id="ENSNNAP00000003800.1"/>
    </source>
</evidence>
<dbReference type="InterPro" id="IPR011333">
    <property type="entry name" value="SKP1/BTB/POZ_sf"/>
</dbReference>
<dbReference type="Gene3D" id="3.30.710.10">
    <property type="entry name" value="Potassium Channel Kv1.1, Chain A"/>
    <property type="match status" value="1"/>
</dbReference>
<dbReference type="SUPFAM" id="SSF54695">
    <property type="entry name" value="POZ domain"/>
    <property type="match status" value="1"/>
</dbReference>
<dbReference type="InterPro" id="IPR000210">
    <property type="entry name" value="BTB/POZ_dom"/>
</dbReference>
<dbReference type="InterPro" id="IPR050457">
    <property type="entry name" value="ZnFinger_BTB_dom_contain"/>
</dbReference>
<dbReference type="Ensembl" id="ENSNNAT00000003978.1">
    <property type="protein sequence ID" value="ENSNNAP00000003800.1"/>
    <property type="gene ID" value="ENSNNAG00000002588.1"/>
</dbReference>
<name>A0A8C6VC01_NAJNA</name>
<dbReference type="Pfam" id="PF00651">
    <property type="entry name" value="BTB"/>
    <property type="match status" value="1"/>
</dbReference>